<dbReference type="NCBIfam" id="NF004283">
    <property type="entry name" value="PRK05692.1"/>
    <property type="match status" value="1"/>
</dbReference>
<evidence type="ECO:0000256" key="1">
    <source>
        <dbReference type="ARBA" id="ARBA00009405"/>
    </source>
</evidence>
<evidence type="ECO:0000313" key="5">
    <source>
        <dbReference type="EMBL" id="BBO78631.1"/>
    </source>
</evidence>
<dbReference type="CDD" id="cd07938">
    <property type="entry name" value="DRE_TIM_HMGL"/>
    <property type="match status" value="1"/>
</dbReference>
<feature type="domain" description="Pyruvate carboxyltransferase" evidence="4">
    <location>
        <begin position="9"/>
        <end position="276"/>
    </location>
</feature>
<sequence length="303" mass="31935">MNGEKPKTVTLVEVGPRDGFQFEKTVVPTERKLDVIARLAAAGLRRIQVTSFVHPAKVPQMADAETLVARLPKEGPVAYSALVLNERGLARALACGIANVEISLSASDAHSRKNAGMPHAEALTRGLTMIDRAVSAGVHVRASIQCAFGCVEEGAIPAERIAETIRRFIDHGAHELSLADTTGMGSPPAIRNILDTVRPLSGGLPLALHLHDTRGLGLVNLMAAMDCGVAIFDTSLAGMGGCPFVSGAAGNIATEDTAYLLSSLGIDTGVDVDRVGAISRELETFFNTTFSGRIHRLSAHFPL</sequence>
<dbReference type="GO" id="GO:0006552">
    <property type="term" value="P:L-leucine catabolic process"/>
    <property type="evidence" value="ECO:0007669"/>
    <property type="project" value="TreeGrafter"/>
</dbReference>
<dbReference type="InterPro" id="IPR043594">
    <property type="entry name" value="HMGL"/>
</dbReference>
<dbReference type="InterPro" id="IPR013785">
    <property type="entry name" value="Aldolase_TIM"/>
</dbReference>
<dbReference type="PANTHER" id="PTHR42738:SF7">
    <property type="entry name" value="HYDROXYMETHYLGLUTARYL-COA LYASE"/>
    <property type="match status" value="1"/>
</dbReference>
<dbReference type="GO" id="GO:0004419">
    <property type="term" value="F:hydroxymethylglutaryl-CoA lyase activity"/>
    <property type="evidence" value="ECO:0007669"/>
    <property type="project" value="TreeGrafter"/>
</dbReference>
<evidence type="ECO:0000256" key="3">
    <source>
        <dbReference type="ARBA" id="ARBA00023239"/>
    </source>
</evidence>
<protein>
    <submittedName>
        <fullName evidence="5">Hydroxymethylglutaryl-CoA lyase</fullName>
    </submittedName>
</protein>
<keyword evidence="2" id="KW-0479">Metal-binding</keyword>
<dbReference type="EMBL" id="AP021875">
    <property type="protein sequence ID" value="BBO78631.1"/>
    <property type="molecule type" value="Genomic_DNA"/>
</dbReference>
<dbReference type="GO" id="GO:0046951">
    <property type="term" value="P:ketone body biosynthetic process"/>
    <property type="evidence" value="ECO:0007669"/>
    <property type="project" value="TreeGrafter"/>
</dbReference>
<proteinExistence type="inferred from homology"/>
<dbReference type="Pfam" id="PF00682">
    <property type="entry name" value="HMGL-like"/>
    <property type="match status" value="1"/>
</dbReference>
<accession>A0A5K7ZFQ5</accession>
<evidence type="ECO:0000313" key="6">
    <source>
        <dbReference type="Proteomes" id="UP000427769"/>
    </source>
</evidence>
<comment type="similarity">
    <text evidence="1">Belongs to the HMG-CoA lyase family.</text>
</comment>
<keyword evidence="6" id="KW-1185">Reference proteome</keyword>
<organism evidence="5 6">
    <name type="scientific">Desulfosarcina widdelii</name>
    <dbReference type="NCBI Taxonomy" id="947919"/>
    <lineage>
        <taxon>Bacteria</taxon>
        <taxon>Pseudomonadati</taxon>
        <taxon>Thermodesulfobacteriota</taxon>
        <taxon>Desulfobacteria</taxon>
        <taxon>Desulfobacterales</taxon>
        <taxon>Desulfosarcinaceae</taxon>
        <taxon>Desulfosarcina</taxon>
    </lineage>
</organism>
<keyword evidence="3 5" id="KW-0456">Lyase</keyword>
<evidence type="ECO:0000259" key="4">
    <source>
        <dbReference type="PROSITE" id="PS50991"/>
    </source>
</evidence>
<dbReference type="GO" id="GO:0046872">
    <property type="term" value="F:metal ion binding"/>
    <property type="evidence" value="ECO:0007669"/>
    <property type="project" value="UniProtKB-KW"/>
</dbReference>
<gene>
    <name evidence="5" type="ORF">DSCW_60480</name>
</gene>
<dbReference type="AlphaFoldDB" id="A0A5K7ZFQ5"/>
<name>A0A5K7ZFQ5_9BACT</name>
<dbReference type="Gene3D" id="3.20.20.70">
    <property type="entry name" value="Aldolase class I"/>
    <property type="match status" value="1"/>
</dbReference>
<dbReference type="InterPro" id="IPR000891">
    <property type="entry name" value="PYR_CT"/>
</dbReference>
<dbReference type="PROSITE" id="PS50991">
    <property type="entry name" value="PYR_CT"/>
    <property type="match status" value="1"/>
</dbReference>
<dbReference type="PANTHER" id="PTHR42738">
    <property type="entry name" value="HYDROXYMETHYLGLUTARYL-COA LYASE"/>
    <property type="match status" value="1"/>
</dbReference>
<evidence type="ECO:0000256" key="2">
    <source>
        <dbReference type="ARBA" id="ARBA00022723"/>
    </source>
</evidence>
<dbReference type="SUPFAM" id="SSF51569">
    <property type="entry name" value="Aldolase"/>
    <property type="match status" value="1"/>
</dbReference>
<dbReference type="KEGG" id="dwd:DSCW_60480"/>
<dbReference type="Proteomes" id="UP000427769">
    <property type="component" value="Chromosome"/>
</dbReference>
<dbReference type="RefSeq" id="WP_231715600.1">
    <property type="nucleotide sequence ID" value="NZ_AP021875.1"/>
</dbReference>
<reference evidence="5 6" key="1">
    <citation type="submission" date="2019-11" db="EMBL/GenBank/DDBJ databases">
        <title>Comparative genomics of hydrocarbon-degrading Desulfosarcina strains.</title>
        <authorList>
            <person name="Watanabe M."/>
            <person name="Kojima H."/>
            <person name="Fukui M."/>
        </authorList>
    </citation>
    <scope>NUCLEOTIDE SEQUENCE [LARGE SCALE GENOMIC DNA]</scope>
    <source>
        <strain evidence="5 6">PP31</strain>
    </source>
</reference>